<dbReference type="Pfam" id="PF09380">
    <property type="entry name" value="FERM_C"/>
    <property type="match status" value="1"/>
</dbReference>
<reference evidence="8" key="2">
    <citation type="submission" date="2025-08" db="UniProtKB">
        <authorList>
            <consortium name="Ensembl"/>
        </authorList>
    </citation>
    <scope>IDENTIFICATION</scope>
</reference>
<reference evidence="8" key="3">
    <citation type="submission" date="2025-09" db="UniProtKB">
        <authorList>
            <consortium name="Ensembl"/>
        </authorList>
    </citation>
    <scope>IDENTIFICATION</scope>
</reference>
<evidence type="ECO:0000256" key="3">
    <source>
        <dbReference type="ARBA" id="ARBA00022553"/>
    </source>
</evidence>
<feature type="compositionally biased region" description="Basic and acidic residues" evidence="6">
    <location>
        <begin position="681"/>
        <end position="691"/>
    </location>
</feature>
<dbReference type="PANTHER" id="PTHR23280:SF41">
    <property type="entry name" value="BAND 4.1-LIKE PROTEIN 2"/>
    <property type="match status" value="1"/>
</dbReference>
<keyword evidence="2" id="KW-0963">Cytoplasm</keyword>
<feature type="compositionally biased region" description="Low complexity" evidence="6">
    <location>
        <begin position="20"/>
        <end position="29"/>
    </location>
</feature>
<comment type="subcellular location">
    <subcellularLocation>
        <location evidence="1">Cytoplasm</location>
        <location evidence="1">Cytoskeleton</location>
    </subcellularLocation>
</comment>
<feature type="compositionally biased region" description="Basic and acidic residues" evidence="6">
    <location>
        <begin position="9"/>
        <end position="19"/>
    </location>
</feature>
<dbReference type="InterPro" id="IPR014847">
    <property type="entry name" value="FA"/>
</dbReference>
<dbReference type="InterPro" id="IPR029071">
    <property type="entry name" value="Ubiquitin-like_domsf"/>
</dbReference>
<dbReference type="FunFam" id="1.20.80.10:FF:000001">
    <property type="entry name" value="Erythrocyte membrane protein band 4.1"/>
    <property type="match status" value="1"/>
</dbReference>
<dbReference type="InterPro" id="IPR000299">
    <property type="entry name" value="FERM_domain"/>
</dbReference>
<keyword evidence="5" id="KW-0206">Cytoskeleton</keyword>
<dbReference type="PROSITE" id="PS50057">
    <property type="entry name" value="FERM_3"/>
    <property type="match status" value="1"/>
</dbReference>
<dbReference type="GO" id="GO:0005856">
    <property type="term" value="C:cytoskeleton"/>
    <property type="evidence" value="ECO:0007669"/>
    <property type="project" value="UniProtKB-SubCell"/>
</dbReference>
<dbReference type="SMART" id="SM01196">
    <property type="entry name" value="FERM_C"/>
    <property type="match status" value="1"/>
</dbReference>
<dbReference type="PANTHER" id="PTHR23280">
    <property type="entry name" value="4.1 G PROTEIN"/>
    <property type="match status" value="1"/>
</dbReference>
<dbReference type="InterPro" id="IPR000798">
    <property type="entry name" value="Ez/rad/moesin-like"/>
</dbReference>
<dbReference type="Pfam" id="PF05902">
    <property type="entry name" value="4_1_CTD"/>
    <property type="match status" value="1"/>
</dbReference>
<dbReference type="PRINTS" id="PR00661">
    <property type="entry name" value="ERMFAMILY"/>
</dbReference>
<gene>
    <name evidence="8" type="primary">EPB41L2</name>
</gene>
<dbReference type="GO" id="GO:0005198">
    <property type="term" value="F:structural molecule activity"/>
    <property type="evidence" value="ECO:0007669"/>
    <property type="project" value="InterPro"/>
</dbReference>
<feature type="region of interest" description="Disordered" evidence="6">
    <location>
        <begin position="1"/>
        <end position="169"/>
    </location>
</feature>
<evidence type="ECO:0000256" key="2">
    <source>
        <dbReference type="ARBA" id="ARBA00022490"/>
    </source>
</evidence>
<dbReference type="InterPro" id="IPR007477">
    <property type="entry name" value="SAB_dom"/>
</dbReference>
<keyword evidence="9" id="KW-1185">Reference proteome</keyword>
<evidence type="ECO:0000256" key="1">
    <source>
        <dbReference type="ARBA" id="ARBA00004245"/>
    </source>
</evidence>
<dbReference type="GO" id="GO:0030866">
    <property type="term" value="P:cortical actin cytoskeleton organization"/>
    <property type="evidence" value="ECO:0007669"/>
    <property type="project" value="InterPro"/>
</dbReference>
<dbReference type="FunFam" id="3.10.20.90:FF:000002">
    <property type="entry name" value="Erythrocyte protein band 4.1-like 3"/>
    <property type="match status" value="1"/>
</dbReference>
<dbReference type="FunFam" id="2.30.29.30:FF:000001">
    <property type="entry name" value="Erythrocyte membrane protein band 4.1"/>
    <property type="match status" value="1"/>
</dbReference>
<dbReference type="InterPro" id="IPR019748">
    <property type="entry name" value="FERM_central"/>
</dbReference>
<dbReference type="InterPro" id="IPR008379">
    <property type="entry name" value="Band_4.1_C"/>
</dbReference>
<dbReference type="PROSITE" id="PS00660">
    <property type="entry name" value="FERM_1"/>
    <property type="match status" value="1"/>
</dbReference>
<dbReference type="GO" id="GO:0031032">
    <property type="term" value="P:actomyosin structure organization"/>
    <property type="evidence" value="ECO:0007669"/>
    <property type="project" value="TreeGrafter"/>
</dbReference>
<organism evidence="8 9">
    <name type="scientific">Denticeps clupeoides</name>
    <name type="common">denticle herring</name>
    <dbReference type="NCBI Taxonomy" id="299321"/>
    <lineage>
        <taxon>Eukaryota</taxon>
        <taxon>Metazoa</taxon>
        <taxon>Chordata</taxon>
        <taxon>Craniata</taxon>
        <taxon>Vertebrata</taxon>
        <taxon>Euteleostomi</taxon>
        <taxon>Actinopterygii</taxon>
        <taxon>Neopterygii</taxon>
        <taxon>Teleostei</taxon>
        <taxon>Clupei</taxon>
        <taxon>Clupeiformes</taxon>
        <taxon>Denticipitoidei</taxon>
        <taxon>Denticipitidae</taxon>
        <taxon>Denticeps</taxon>
    </lineage>
</organism>
<dbReference type="SUPFAM" id="SSF50729">
    <property type="entry name" value="PH domain-like"/>
    <property type="match status" value="1"/>
</dbReference>
<dbReference type="Gene3D" id="1.20.80.10">
    <property type="match status" value="1"/>
</dbReference>
<dbReference type="GO" id="GO:0005886">
    <property type="term" value="C:plasma membrane"/>
    <property type="evidence" value="ECO:0007669"/>
    <property type="project" value="TreeGrafter"/>
</dbReference>
<keyword evidence="4" id="KW-0009">Actin-binding</keyword>
<feature type="region of interest" description="Disordered" evidence="6">
    <location>
        <begin position="665"/>
        <end position="770"/>
    </location>
</feature>
<evidence type="ECO:0000313" key="9">
    <source>
        <dbReference type="Proteomes" id="UP000694580"/>
    </source>
</evidence>
<dbReference type="InterPro" id="IPR014352">
    <property type="entry name" value="FERM/acyl-CoA-bd_prot_sf"/>
</dbReference>
<protein>
    <recommendedName>
        <fullName evidence="7">FERM domain-containing protein</fullName>
    </recommendedName>
</protein>
<keyword evidence="3" id="KW-0597">Phosphoprotein</keyword>
<feature type="compositionally biased region" description="Basic and acidic residues" evidence="6">
    <location>
        <begin position="80"/>
        <end position="92"/>
    </location>
</feature>
<dbReference type="InterPro" id="IPR019747">
    <property type="entry name" value="FERM_CS"/>
</dbReference>
<dbReference type="Proteomes" id="UP000694580">
    <property type="component" value="Chromosome 14"/>
</dbReference>
<dbReference type="SUPFAM" id="SSF47031">
    <property type="entry name" value="Second domain of FERM"/>
    <property type="match status" value="1"/>
</dbReference>
<dbReference type="PIRSF" id="PIRSF002304">
    <property type="entry name" value="Membrane_skeletal_4_1"/>
    <property type="match status" value="1"/>
</dbReference>
<dbReference type="AlphaFoldDB" id="A0AAY4DZS8"/>
<dbReference type="InterPro" id="IPR018980">
    <property type="entry name" value="FERM_PH-like_C"/>
</dbReference>
<dbReference type="Pfam" id="PF09379">
    <property type="entry name" value="FERM_N"/>
    <property type="match status" value="1"/>
</dbReference>
<dbReference type="InterPro" id="IPR035963">
    <property type="entry name" value="FERM_2"/>
</dbReference>
<dbReference type="InterPro" id="IPR018979">
    <property type="entry name" value="FERM_N"/>
</dbReference>
<feature type="domain" description="FERM" evidence="7">
    <location>
        <begin position="187"/>
        <end position="468"/>
    </location>
</feature>
<sequence>MTTEVGSETEVKKEPEKVEQQQPPAVPEQDSPTTNDTVAKKDPEPDKEREQSGGAGKGISRFLPPWLKKQKSQTQVGPKESAEKEVKEEDKNVGGQEAQSEESKAKNETLGKEVEQEPDQEVKTDSKEVDKHSLGSEEKVGETNEKEPEECEKKEEPVEQKKEEDHSTKLETSILSPLRLSKKIKMVVCQVTMLDGTVFPCEVEKRAKGQYLFFKVCENLNLMEKDYFGLTFKDAADQKCWLDPAKEIKRQIRSAPWHFVFSVKFYPPDPSQLTEDLTRYLLCLQLRQDIASGRLPCSFVTHTLLGSYALQAELGDHDPEEHRLDYISDFQFAPSQNKELEEKVVELHKSHRGMTPAQADANFLENAKKLSMYGVDLHHAKDSEGVDIMLGVCANGLLIYKDRLRINRFAWPKILKISYKRSNFYIKIRPGEAEQFESTVGFKLPNHRAAKKVWKVCVEHHTFFRLMTPEPPTKPKFLTLGSKFRYSGRTQAQTRQASILIDRPAPYFERTASKRISRSLDGGVCVCVHVALSGVEGEVPSEGAAAANTAEVCGASCTYPIMPCSFWSSLNTCAGSDLDKTQEDVLKHQASISELKRSFMEAKPEPRPSQWDKRLTASPVTSLRLQAQGVRLPHPPLSAPCTQLEVEIEETVIIEEVRKAPKAAASEAMQVQEKPQEALSEEAKDEKKPTRDSTSSDSESEEEAEYHPQMSGISTEQIKEEPEKEDQEEAELSVQDSESQSEPTAKDEPAPPTAEDHPAAGMQDASEQGDEEILVTPDEAPNGHMEAPNTLGSVVEEEEEPKVNGDASHAETAHLPQVICCSEPPVVKTEMVTISDTFAAQKTEISTKEVPIVHTETKTITYEAAQLDGNTDGEPGVLMTAQTITSESLCTTTTTHITKTLKGGLSETRIEKRIVITGDSDIDHDQALAQAIKEAKEQHPDMSVTRVVVHKETELAEEED</sequence>
<dbReference type="CDD" id="cd13184">
    <property type="entry name" value="FERM_C_4_1_family"/>
    <property type="match status" value="1"/>
</dbReference>
<dbReference type="SMART" id="SM00295">
    <property type="entry name" value="B41"/>
    <property type="match status" value="1"/>
</dbReference>
<evidence type="ECO:0000256" key="4">
    <source>
        <dbReference type="ARBA" id="ARBA00023203"/>
    </source>
</evidence>
<evidence type="ECO:0000256" key="6">
    <source>
        <dbReference type="SAM" id="MobiDB-lite"/>
    </source>
</evidence>
<dbReference type="Pfam" id="PF04382">
    <property type="entry name" value="SAB"/>
    <property type="match status" value="1"/>
</dbReference>
<dbReference type="Gene3D" id="3.10.20.90">
    <property type="entry name" value="Phosphatidylinositol 3-kinase Catalytic Subunit, Chain A, domain 1"/>
    <property type="match status" value="1"/>
</dbReference>
<feature type="compositionally biased region" description="Basic and acidic residues" evidence="6">
    <location>
        <begin position="744"/>
        <end position="758"/>
    </location>
</feature>
<dbReference type="Ensembl" id="ENSDCDT00010061069.1">
    <property type="protein sequence ID" value="ENSDCDP00010050644.1"/>
    <property type="gene ID" value="ENSDCDG00010029768.1"/>
</dbReference>
<evidence type="ECO:0000259" key="7">
    <source>
        <dbReference type="PROSITE" id="PS50057"/>
    </source>
</evidence>
<evidence type="ECO:0000256" key="5">
    <source>
        <dbReference type="ARBA" id="ARBA00023212"/>
    </source>
</evidence>
<accession>A0AAY4DZS8</accession>
<dbReference type="Gene3D" id="2.30.29.30">
    <property type="entry name" value="Pleckstrin-homology domain (PH domain)/Phosphotyrosine-binding domain (PTB)"/>
    <property type="match status" value="1"/>
</dbReference>
<dbReference type="InterPro" id="IPR019749">
    <property type="entry name" value="Band_41_domain"/>
</dbReference>
<dbReference type="CDD" id="cd14473">
    <property type="entry name" value="FERM_B-lobe"/>
    <property type="match status" value="1"/>
</dbReference>
<reference evidence="8 9" key="1">
    <citation type="submission" date="2020-06" db="EMBL/GenBank/DDBJ databases">
        <authorList>
            <consortium name="Wellcome Sanger Institute Data Sharing"/>
        </authorList>
    </citation>
    <scope>NUCLEOTIDE SEQUENCE [LARGE SCALE GENOMIC DNA]</scope>
</reference>
<dbReference type="Pfam" id="PF08736">
    <property type="entry name" value="FA"/>
    <property type="match status" value="1"/>
</dbReference>
<dbReference type="PROSITE" id="PS00661">
    <property type="entry name" value="FERM_2"/>
    <property type="match status" value="1"/>
</dbReference>
<feature type="compositionally biased region" description="Polar residues" evidence="6">
    <location>
        <begin position="734"/>
        <end position="743"/>
    </location>
</feature>
<feature type="compositionally biased region" description="Basic and acidic residues" evidence="6">
    <location>
        <begin position="101"/>
        <end position="169"/>
    </location>
</feature>
<dbReference type="Pfam" id="PF00373">
    <property type="entry name" value="FERM_M"/>
    <property type="match status" value="1"/>
</dbReference>
<dbReference type="GeneTree" id="ENSGT00940000155617"/>
<name>A0AAY4DZS8_9TELE</name>
<proteinExistence type="predicted"/>
<dbReference type="SUPFAM" id="SSF54236">
    <property type="entry name" value="Ubiquitin-like"/>
    <property type="match status" value="1"/>
</dbReference>
<dbReference type="GO" id="GO:0003779">
    <property type="term" value="F:actin binding"/>
    <property type="evidence" value="ECO:0007669"/>
    <property type="project" value="UniProtKB-KW"/>
</dbReference>
<feature type="compositionally biased region" description="Basic and acidic residues" evidence="6">
    <location>
        <begin position="38"/>
        <end position="51"/>
    </location>
</feature>
<dbReference type="SMART" id="SM01195">
    <property type="entry name" value="FA"/>
    <property type="match status" value="1"/>
</dbReference>
<dbReference type="PRINTS" id="PR00935">
    <property type="entry name" value="BAND41"/>
</dbReference>
<dbReference type="InterPro" id="IPR011993">
    <property type="entry name" value="PH-like_dom_sf"/>
</dbReference>
<evidence type="ECO:0000313" key="8">
    <source>
        <dbReference type="Ensembl" id="ENSDCDP00010050644.1"/>
    </source>
</evidence>